<keyword evidence="1" id="KW-1133">Transmembrane helix</keyword>
<dbReference type="EMBL" id="CP042652">
    <property type="protein sequence ID" value="QKE28483.1"/>
    <property type="molecule type" value="Genomic_DNA"/>
</dbReference>
<dbReference type="KEGG" id="paco:AACT_1307"/>
<dbReference type="Pfam" id="PF03745">
    <property type="entry name" value="DUF309"/>
    <property type="match status" value="1"/>
</dbReference>
<keyword evidence="1" id="KW-0812">Transmembrane</keyword>
<organism evidence="2 3">
    <name type="scientific">Arcobacter acticola</name>
    <dbReference type="NCBI Taxonomy" id="1849015"/>
    <lineage>
        <taxon>Bacteria</taxon>
        <taxon>Pseudomonadati</taxon>
        <taxon>Campylobacterota</taxon>
        <taxon>Epsilonproteobacteria</taxon>
        <taxon>Campylobacterales</taxon>
        <taxon>Arcobacteraceae</taxon>
        <taxon>Arcobacter</taxon>
    </lineage>
</organism>
<dbReference type="AlphaFoldDB" id="A0A6M8EAX1"/>
<dbReference type="SUPFAM" id="SSF140663">
    <property type="entry name" value="TTHA0068-like"/>
    <property type="match status" value="1"/>
</dbReference>
<keyword evidence="3" id="KW-1185">Reference proteome</keyword>
<accession>A0A6M8EAX1</accession>
<reference evidence="2 3" key="1">
    <citation type="submission" date="2019-08" db="EMBL/GenBank/DDBJ databases">
        <title>Complete genome sequence of Arcobacter acticola.</title>
        <authorList>
            <person name="Miller W."/>
        </authorList>
    </citation>
    <scope>NUCLEOTIDE SEQUENCE [LARGE SCALE GENOMIC DNA]</scope>
    <source>
        <strain evidence="2 3">KCTC 52212</strain>
    </source>
</reference>
<gene>
    <name evidence="2" type="ORF">AACT_1307</name>
</gene>
<evidence type="ECO:0000313" key="2">
    <source>
        <dbReference type="EMBL" id="QKE28483.1"/>
    </source>
</evidence>
<name>A0A6M8EAX1_9BACT</name>
<dbReference type="InterPro" id="IPR023203">
    <property type="entry name" value="TTHA0068_sf"/>
</dbReference>
<evidence type="ECO:0008006" key="4">
    <source>
        <dbReference type="Google" id="ProtNLM"/>
    </source>
</evidence>
<dbReference type="InterPro" id="IPR005500">
    <property type="entry name" value="DUF309"/>
</dbReference>
<keyword evidence="1" id="KW-0472">Membrane</keyword>
<evidence type="ECO:0000256" key="1">
    <source>
        <dbReference type="SAM" id="Phobius"/>
    </source>
</evidence>
<protein>
    <recommendedName>
        <fullName evidence="4">DUF309 domain-containing protein</fullName>
    </recommendedName>
</protein>
<proteinExistence type="predicted"/>
<sequence length="116" mass="13740">MKIDYTIFNQETAIDRFLFAIENDYFVEAHELLEDDWNLYKKQGQKEKALVLKGLINGATALALFFIKKKPEGYKKVWPAFLKYIPLLDHIELENKEKFYEAKNILIKINSQIKIK</sequence>
<evidence type="ECO:0000313" key="3">
    <source>
        <dbReference type="Proteomes" id="UP000503483"/>
    </source>
</evidence>
<dbReference type="Proteomes" id="UP000503483">
    <property type="component" value="Chromosome"/>
</dbReference>
<feature type="transmembrane region" description="Helical" evidence="1">
    <location>
        <begin position="49"/>
        <end position="67"/>
    </location>
</feature>
<dbReference type="Gene3D" id="1.10.3450.10">
    <property type="entry name" value="TTHA0068-like"/>
    <property type="match status" value="1"/>
</dbReference>
<dbReference type="RefSeq" id="WP_172126058.1">
    <property type="nucleotide sequence ID" value="NZ_CP042652.1"/>
</dbReference>